<dbReference type="OrthoDB" id="5236058at2759"/>
<dbReference type="Proteomes" id="UP000285146">
    <property type="component" value="Unassembled WGS sequence"/>
</dbReference>
<evidence type="ECO:0000256" key="1">
    <source>
        <dbReference type="SAM" id="MobiDB-lite"/>
    </source>
</evidence>
<keyword evidence="3" id="KW-1185">Reference proteome</keyword>
<feature type="region of interest" description="Disordered" evidence="1">
    <location>
        <begin position="53"/>
        <end position="102"/>
    </location>
</feature>
<dbReference type="EMBL" id="LKEB01000079">
    <property type="protein sequence ID" value="ROV93681.1"/>
    <property type="molecule type" value="Genomic_DNA"/>
</dbReference>
<feature type="region of interest" description="Disordered" evidence="1">
    <location>
        <begin position="399"/>
        <end position="473"/>
    </location>
</feature>
<evidence type="ECO:0000313" key="3">
    <source>
        <dbReference type="Proteomes" id="UP000285146"/>
    </source>
</evidence>
<feature type="compositionally biased region" description="Basic and acidic residues" evidence="1">
    <location>
        <begin position="411"/>
        <end position="428"/>
    </location>
</feature>
<gene>
    <name evidence="2" type="ORF">VPNG_08862</name>
</gene>
<feature type="compositionally biased region" description="Polar residues" evidence="1">
    <location>
        <begin position="429"/>
        <end position="443"/>
    </location>
</feature>
<dbReference type="STRING" id="1230097.A0A423VRS7"/>
<dbReference type="InParanoid" id="A0A423VRS7"/>
<reference evidence="2 3" key="1">
    <citation type="submission" date="2015-09" db="EMBL/GenBank/DDBJ databases">
        <title>Host preference determinants of Valsa canker pathogens revealed by comparative genomics.</title>
        <authorList>
            <person name="Yin Z."/>
            <person name="Huang L."/>
        </authorList>
    </citation>
    <scope>NUCLEOTIDE SEQUENCE [LARGE SCALE GENOMIC DNA]</scope>
    <source>
        <strain evidence="2 3">SXYLt</strain>
    </source>
</reference>
<sequence>MDMEGRGNWENLYNCLGRRHGTNDQSVELTLQRNLDGRTLTDRSAEDMARRGNALGSSQAGLPRPFPRGPSTRGSTNNLGRPRRPLQIPSEPAKYEKDTVPAEDEREYDNAWHQMLESLHNALKHTRYAVSGRMAMAVWGCDRGARDARSVICPIDFKEAVMIWAASTGGPVAISDAEPDILTCQAQGSSSRSLYGGPYIWRIRLRWMPEKVFEKMPQIEKTLTYNENPYTGDYRTACVNVLTLPAILDNCASAWANNLAKGASHERLDAVAEDIFSILDRIMDLNFHEIACGPLSANECRHILGSAFWGPFTQCYPQAQAAFAACALGLPPCTQPQQPVAHDGMVYPEALPVSTSSANGHPARHVGRSLLARRPVPGLRSEAATLGTPVLAGREMSVCASSPGHLSSDAIRTEAKADPVGRERRGKGDSSQSGESVARGSQKTGERRKRVHRVHYEAEEGRSASKSRVDRPK</sequence>
<protein>
    <submittedName>
        <fullName evidence="2">Uncharacterized protein</fullName>
    </submittedName>
</protein>
<accession>A0A423VRS7</accession>
<proteinExistence type="predicted"/>
<dbReference type="AlphaFoldDB" id="A0A423VRS7"/>
<name>A0A423VRS7_9PEZI</name>
<feature type="compositionally biased region" description="Basic and acidic residues" evidence="1">
    <location>
        <begin position="454"/>
        <end position="473"/>
    </location>
</feature>
<organism evidence="2 3">
    <name type="scientific">Cytospora leucostoma</name>
    <dbReference type="NCBI Taxonomy" id="1230097"/>
    <lineage>
        <taxon>Eukaryota</taxon>
        <taxon>Fungi</taxon>
        <taxon>Dikarya</taxon>
        <taxon>Ascomycota</taxon>
        <taxon>Pezizomycotina</taxon>
        <taxon>Sordariomycetes</taxon>
        <taxon>Sordariomycetidae</taxon>
        <taxon>Diaporthales</taxon>
        <taxon>Cytosporaceae</taxon>
        <taxon>Cytospora</taxon>
    </lineage>
</organism>
<evidence type="ECO:0000313" key="2">
    <source>
        <dbReference type="EMBL" id="ROV93681.1"/>
    </source>
</evidence>
<comment type="caution">
    <text evidence="2">The sequence shown here is derived from an EMBL/GenBank/DDBJ whole genome shotgun (WGS) entry which is preliminary data.</text>
</comment>